<sequence>MKGSRIPYTLNVIDTPCFGDARGIDRDDEICDQIREMLADKEQTGIITIDAECYVFEAQATGPTPKQRNIFQLIMSLFGNDIAQNICSMITFANGRDHTHFEAFDETGLLFGERFTFDNSDLRSPKKHLSYFLWGENMSSFERFFSRLDKMERKSLELTLDVLNERKRLEDTIKNIEIELKAGNYTAAKGDADLCKQLTHNLRV</sequence>
<name>A0A9D4MB86_DREPO</name>
<dbReference type="PANTHER" id="PTHR32046:SF11">
    <property type="entry name" value="IMMUNE-ASSOCIATED NUCLEOTIDE-BINDING PROTEIN 10-LIKE"/>
    <property type="match status" value="1"/>
</dbReference>
<organism evidence="1 2">
    <name type="scientific">Dreissena polymorpha</name>
    <name type="common">Zebra mussel</name>
    <name type="synonym">Mytilus polymorpha</name>
    <dbReference type="NCBI Taxonomy" id="45954"/>
    <lineage>
        <taxon>Eukaryota</taxon>
        <taxon>Metazoa</taxon>
        <taxon>Spiralia</taxon>
        <taxon>Lophotrochozoa</taxon>
        <taxon>Mollusca</taxon>
        <taxon>Bivalvia</taxon>
        <taxon>Autobranchia</taxon>
        <taxon>Heteroconchia</taxon>
        <taxon>Euheterodonta</taxon>
        <taxon>Imparidentia</taxon>
        <taxon>Neoheterodontei</taxon>
        <taxon>Myida</taxon>
        <taxon>Dreissenoidea</taxon>
        <taxon>Dreissenidae</taxon>
        <taxon>Dreissena</taxon>
    </lineage>
</organism>
<dbReference type="Gene3D" id="3.40.50.300">
    <property type="entry name" value="P-loop containing nucleotide triphosphate hydrolases"/>
    <property type="match status" value="1"/>
</dbReference>
<dbReference type="Proteomes" id="UP000828390">
    <property type="component" value="Unassembled WGS sequence"/>
</dbReference>
<dbReference type="AlphaFoldDB" id="A0A9D4MB86"/>
<reference evidence="1" key="2">
    <citation type="submission" date="2020-11" db="EMBL/GenBank/DDBJ databases">
        <authorList>
            <person name="McCartney M.A."/>
            <person name="Auch B."/>
            <person name="Kono T."/>
            <person name="Mallez S."/>
            <person name="Becker A."/>
            <person name="Gohl D.M."/>
            <person name="Silverstein K.A.T."/>
            <person name="Koren S."/>
            <person name="Bechman K.B."/>
            <person name="Herman A."/>
            <person name="Abrahante J.E."/>
            <person name="Garbe J."/>
        </authorList>
    </citation>
    <scope>NUCLEOTIDE SEQUENCE</scope>
    <source>
        <strain evidence="1">Duluth1</strain>
        <tissue evidence="1">Whole animal</tissue>
    </source>
</reference>
<gene>
    <name evidence="1" type="ORF">DPMN_036276</name>
</gene>
<keyword evidence="2" id="KW-1185">Reference proteome</keyword>
<dbReference type="EMBL" id="JAIWYP010000002">
    <property type="protein sequence ID" value="KAH3873051.1"/>
    <property type="molecule type" value="Genomic_DNA"/>
</dbReference>
<protein>
    <recommendedName>
        <fullName evidence="3">AIG1-type G domain-containing protein</fullName>
    </recommendedName>
</protein>
<reference evidence="1" key="1">
    <citation type="journal article" date="2019" name="bioRxiv">
        <title>The Genome of the Zebra Mussel, Dreissena polymorpha: A Resource for Invasive Species Research.</title>
        <authorList>
            <person name="McCartney M.A."/>
            <person name="Auch B."/>
            <person name="Kono T."/>
            <person name="Mallez S."/>
            <person name="Zhang Y."/>
            <person name="Obille A."/>
            <person name="Becker A."/>
            <person name="Abrahante J.E."/>
            <person name="Garbe J."/>
            <person name="Badalamenti J.P."/>
            <person name="Herman A."/>
            <person name="Mangelson H."/>
            <person name="Liachko I."/>
            <person name="Sullivan S."/>
            <person name="Sone E.D."/>
            <person name="Koren S."/>
            <person name="Silverstein K.A.T."/>
            <person name="Beckman K.B."/>
            <person name="Gohl D.M."/>
        </authorList>
    </citation>
    <scope>NUCLEOTIDE SEQUENCE</scope>
    <source>
        <strain evidence="1">Duluth1</strain>
        <tissue evidence="1">Whole animal</tissue>
    </source>
</reference>
<evidence type="ECO:0000313" key="1">
    <source>
        <dbReference type="EMBL" id="KAH3873051.1"/>
    </source>
</evidence>
<proteinExistence type="predicted"/>
<accession>A0A9D4MB86</accession>
<dbReference type="InterPro" id="IPR027417">
    <property type="entry name" value="P-loop_NTPase"/>
</dbReference>
<comment type="caution">
    <text evidence="1">The sequence shown here is derived from an EMBL/GenBank/DDBJ whole genome shotgun (WGS) entry which is preliminary data.</text>
</comment>
<evidence type="ECO:0008006" key="3">
    <source>
        <dbReference type="Google" id="ProtNLM"/>
    </source>
</evidence>
<dbReference type="PANTHER" id="PTHR32046">
    <property type="entry name" value="G DOMAIN-CONTAINING PROTEIN"/>
    <property type="match status" value="1"/>
</dbReference>
<evidence type="ECO:0000313" key="2">
    <source>
        <dbReference type="Proteomes" id="UP000828390"/>
    </source>
</evidence>